<dbReference type="HOGENOM" id="CLU_2791406_0_0_5"/>
<evidence type="ECO:0000313" key="1">
    <source>
        <dbReference type="EMBL" id="CDK99805.1"/>
    </source>
</evidence>
<accession>V6F2S1</accession>
<name>V6F2S1_MAGGM</name>
<protein>
    <submittedName>
        <fullName evidence="1">Uncharacterized protein</fullName>
    </submittedName>
</protein>
<dbReference type="STRING" id="1430440.MGMSRv2__2590"/>
<dbReference type="Proteomes" id="UP000018922">
    <property type="component" value="Chromosome I"/>
</dbReference>
<organism evidence="1 2">
    <name type="scientific">Magnetospirillum gryphiswaldense (strain DSM 6361 / JCM 21280 / NBRC 15271 / MSR-1)</name>
    <dbReference type="NCBI Taxonomy" id="431944"/>
    <lineage>
        <taxon>Bacteria</taxon>
        <taxon>Pseudomonadati</taxon>
        <taxon>Pseudomonadota</taxon>
        <taxon>Alphaproteobacteria</taxon>
        <taxon>Rhodospirillales</taxon>
        <taxon>Rhodospirillaceae</taxon>
        <taxon>Magnetospirillum</taxon>
    </lineage>
</organism>
<gene>
    <name evidence="1" type="ordered locus">MGMSRv2__2590</name>
</gene>
<proteinExistence type="predicted"/>
<dbReference type="EMBL" id="HG794546">
    <property type="protein sequence ID" value="CDK99805.1"/>
    <property type="molecule type" value="Genomic_DNA"/>
</dbReference>
<dbReference type="AlphaFoldDB" id="V6F2S1"/>
<reference evidence="1 2" key="1">
    <citation type="journal article" date="2014" name="Genome Announc.">
        <title>Complete genome sequence of Magnetospirillum gryphiswaldense MSR-1.</title>
        <authorList>
            <person name="Wang X."/>
            <person name="Wang Q."/>
            <person name="Zhang W."/>
            <person name="Wang Y."/>
            <person name="Li L."/>
            <person name="Wen T."/>
            <person name="Zhang T."/>
            <person name="Zhang Y."/>
            <person name="Xu J."/>
            <person name="Hu J."/>
            <person name="Li S."/>
            <person name="Liu L."/>
            <person name="Liu J."/>
            <person name="Jiang W."/>
            <person name="Tian J."/>
            <person name="Li Y."/>
            <person name="Schuler D."/>
            <person name="Wang L."/>
            <person name="Li J."/>
        </authorList>
    </citation>
    <scope>NUCLEOTIDE SEQUENCE [LARGE SCALE GENOMIC DNA]</scope>
    <source>
        <strain evidence="2">DSM 6361 / JCM 21280 / NBRC 15271 / MSR-1</strain>
    </source>
</reference>
<dbReference type="KEGG" id="mgy:MGMSRv2__2590"/>
<sequence length="81" mass="8754">MPLRRDAANLSRIHCELVPFDAALAQSMSDRAVQVVQASAGQELLPRAAAERSSVVCRGGKTSGGWHASCSWQDRCWGDAR</sequence>
<evidence type="ECO:0000313" key="2">
    <source>
        <dbReference type="Proteomes" id="UP000018922"/>
    </source>
</evidence>
<keyword evidence="2" id="KW-1185">Reference proteome</keyword>